<dbReference type="AlphaFoldDB" id="A0AA48GZA0"/>
<evidence type="ECO:0000256" key="2">
    <source>
        <dbReference type="ARBA" id="ARBA00008636"/>
    </source>
</evidence>
<dbReference type="EMBL" id="AP027081">
    <property type="protein sequence ID" value="BDU76787.1"/>
    <property type="molecule type" value="Genomic_DNA"/>
</dbReference>
<keyword evidence="3 10" id="KW-0312">Gluconeogenesis</keyword>
<dbReference type="InterPro" id="IPR002912">
    <property type="entry name" value="ACT_dom"/>
</dbReference>
<dbReference type="InterPro" id="IPR051318">
    <property type="entry name" value="Fe-S_L-Ser"/>
</dbReference>
<dbReference type="SUPFAM" id="SSF55021">
    <property type="entry name" value="ACT-like"/>
    <property type="match status" value="1"/>
</dbReference>
<comment type="similarity">
    <text evidence="2 10">Belongs to the iron-sulfur dependent L-serine dehydratase family.</text>
</comment>
<evidence type="ECO:0000256" key="4">
    <source>
        <dbReference type="ARBA" id="ARBA00022485"/>
    </source>
</evidence>
<evidence type="ECO:0000313" key="12">
    <source>
        <dbReference type="EMBL" id="BDU76787.1"/>
    </source>
</evidence>
<dbReference type="GO" id="GO:0051539">
    <property type="term" value="F:4 iron, 4 sulfur cluster binding"/>
    <property type="evidence" value="ECO:0007669"/>
    <property type="project" value="UniProtKB-UniRule"/>
</dbReference>
<proteinExistence type="inferred from homology"/>
<evidence type="ECO:0000256" key="7">
    <source>
        <dbReference type="ARBA" id="ARBA00023014"/>
    </source>
</evidence>
<dbReference type="InterPro" id="IPR029009">
    <property type="entry name" value="ASB_dom_sf"/>
</dbReference>
<dbReference type="Pfam" id="PF01842">
    <property type="entry name" value="ACT"/>
    <property type="match status" value="1"/>
</dbReference>
<evidence type="ECO:0000256" key="5">
    <source>
        <dbReference type="ARBA" id="ARBA00022723"/>
    </source>
</evidence>
<dbReference type="PROSITE" id="PS51671">
    <property type="entry name" value="ACT"/>
    <property type="match status" value="1"/>
</dbReference>
<dbReference type="Gene3D" id="3.30.1330.90">
    <property type="entry name" value="D-3-phosphoglycerate dehydrogenase, domain 3"/>
    <property type="match status" value="1"/>
</dbReference>
<dbReference type="SUPFAM" id="SSF143548">
    <property type="entry name" value="Serine metabolism enzymes domain"/>
    <property type="match status" value="1"/>
</dbReference>
<evidence type="ECO:0000256" key="3">
    <source>
        <dbReference type="ARBA" id="ARBA00022432"/>
    </source>
</evidence>
<gene>
    <name evidence="12" type="ORF">METESE_17450</name>
</gene>
<keyword evidence="4 10" id="KW-0004">4Fe-4S</keyword>
<accession>A0AA48GZA0</accession>
<evidence type="ECO:0000256" key="9">
    <source>
        <dbReference type="ARBA" id="ARBA00049406"/>
    </source>
</evidence>
<keyword evidence="5 10" id="KW-0479">Metal-binding</keyword>
<dbReference type="KEGG" id="msea:METESE_17450"/>
<dbReference type="GO" id="GO:0003941">
    <property type="term" value="F:L-serine ammonia-lyase activity"/>
    <property type="evidence" value="ECO:0007669"/>
    <property type="project" value="UniProtKB-UniRule"/>
</dbReference>
<reference evidence="12" key="1">
    <citation type="journal article" date="2023" name="Int. J. Syst. Evol. Microbiol.">
        <title>Mesoterricola silvestris gen. nov., sp. nov., Mesoterricola sediminis sp. nov., Geothrix oryzae sp. nov., Geothrix edaphica sp. nov., Geothrix rubra sp. nov., and Geothrix limicola sp. nov., six novel members of Acidobacteriota isolated from soils.</title>
        <authorList>
            <person name="Itoh H."/>
            <person name="Sugisawa Y."/>
            <person name="Mise K."/>
            <person name="Xu Z."/>
            <person name="Kuniyasu M."/>
            <person name="Ushijima N."/>
            <person name="Kawano K."/>
            <person name="Kobayashi E."/>
            <person name="Shiratori Y."/>
            <person name="Masuda Y."/>
            <person name="Senoo K."/>
        </authorList>
    </citation>
    <scope>NUCLEOTIDE SEQUENCE</scope>
    <source>
        <strain evidence="12">W786</strain>
    </source>
</reference>
<dbReference type="Gene3D" id="3.30.70.260">
    <property type="match status" value="1"/>
</dbReference>
<dbReference type="RefSeq" id="WP_243334210.1">
    <property type="nucleotide sequence ID" value="NZ_AP027081.1"/>
</dbReference>
<sequence>MGIFDILGPVMVGPSSSHTAGAVRIGQFGRLLLGEEPGRAVIGLHGSFAATGEGHGTPLALLAGLLGMDPDDEGIPAAMEIARERGLDFRFETTDLGEVHPNSVRMALKGEDAALELRASSVGGGRIQVWGLDGFPVFLEGVYPTVLLVYPDRPGMLAMVTTILGNAGMNIATIKAHRDSRGGQALMTVELDHTPAVGILNALRHLPYMEQVRFVPRLGFGG</sequence>
<organism evidence="12 13">
    <name type="scientific">Mesoterricola sediminis</name>
    <dbReference type="NCBI Taxonomy" id="2927980"/>
    <lineage>
        <taxon>Bacteria</taxon>
        <taxon>Pseudomonadati</taxon>
        <taxon>Acidobacteriota</taxon>
        <taxon>Holophagae</taxon>
        <taxon>Holophagales</taxon>
        <taxon>Holophagaceae</taxon>
        <taxon>Mesoterricola</taxon>
    </lineage>
</organism>
<dbReference type="PANTHER" id="PTHR30182:SF12">
    <property type="entry name" value="L-SERINE DEHYDRATASE, BETA CHAIN-RELATED"/>
    <property type="match status" value="1"/>
</dbReference>
<comment type="catalytic activity">
    <reaction evidence="9 10">
        <text>L-serine = pyruvate + NH4(+)</text>
        <dbReference type="Rhea" id="RHEA:19169"/>
        <dbReference type="ChEBI" id="CHEBI:15361"/>
        <dbReference type="ChEBI" id="CHEBI:28938"/>
        <dbReference type="ChEBI" id="CHEBI:33384"/>
        <dbReference type="EC" id="4.3.1.17"/>
    </reaction>
</comment>
<dbReference type="EC" id="4.3.1.17" evidence="10"/>
<dbReference type="GO" id="GO:0046872">
    <property type="term" value="F:metal ion binding"/>
    <property type="evidence" value="ECO:0007669"/>
    <property type="project" value="UniProtKB-KW"/>
</dbReference>
<dbReference type="InterPro" id="IPR004643">
    <property type="entry name" value="Fe-S_L-Ser_bsu"/>
</dbReference>
<evidence type="ECO:0000259" key="11">
    <source>
        <dbReference type="PROSITE" id="PS51671"/>
    </source>
</evidence>
<evidence type="ECO:0000256" key="10">
    <source>
        <dbReference type="RuleBase" id="RU366059"/>
    </source>
</evidence>
<keyword evidence="13" id="KW-1185">Reference proteome</keyword>
<dbReference type="InterPro" id="IPR005131">
    <property type="entry name" value="Ser_deHydtase_bsu"/>
</dbReference>
<dbReference type="Pfam" id="PF03315">
    <property type="entry name" value="SDH_beta"/>
    <property type="match status" value="1"/>
</dbReference>
<dbReference type="PIRSF" id="PIRSF036692">
    <property type="entry name" value="SDH_B"/>
    <property type="match status" value="1"/>
</dbReference>
<evidence type="ECO:0000313" key="13">
    <source>
        <dbReference type="Proteomes" id="UP001228113"/>
    </source>
</evidence>
<keyword evidence="8 10" id="KW-0456">Lyase</keyword>
<keyword evidence="6 10" id="KW-0408">Iron</keyword>
<evidence type="ECO:0000256" key="1">
    <source>
        <dbReference type="ARBA" id="ARBA00001966"/>
    </source>
</evidence>
<dbReference type="PANTHER" id="PTHR30182">
    <property type="entry name" value="L-SERINE DEHYDRATASE"/>
    <property type="match status" value="1"/>
</dbReference>
<feature type="domain" description="ACT" evidence="11">
    <location>
        <begin position="145"/>
        <end position="217"/>
    </location>
</feature>
<evidence type="ECO:0000256" key="6">
    <source>
        <dbReference type="ARBA" id="ARBA00023004"/>
    </source>
</evidence>
<dbReference type="InterPro" id="IPR045865">
    <property type="entry name" value="ACT-like_dom_sf"/>
</dbReference>
<evidence type="ECO:0000256" key="8">
    <source>
        <dbReference type="ARBA" id="ARBA00023239"/>
    </source>
</evidence>
<dbReference type="NCBIfam" id="TIGR00719">
    <property type="entry name" value="sda_beta"/>
    <property type="match status" value="1"/>
</dbReference>
<comment type="cofactor">
    <cofactor evidence="1 10">
        <name>[4Fe-4S] cluster</name>
        <dbReference type="ChEBI" id="CHEBI:49883"/>
    </cofactor>
</comment>
<dbReference type="Proteomes" id="UP001228113">
    <property type="component" value="Chromosome"/>
</dbReference>
<dbReference type="CDD" id="cd04903">
    <property type="entry name" value="ACT_LSD"/>
    <property type="match status" value="1"/>
</dbReference>
<protein>
    <recommendedName>
        <fullName evidence="10">L-serine dehydratase</fullName>
        <ecNumber evidence="10">4.3.1.17</ecNumber>
    </recommendedName>
</protein>
<dbReference type="GO" id="GO:0006094">
    <property type="term" value="P:gluconeogenesis"/>
    <property type="evidence" value="ECO:0007669"/>
    <property type="project" value="UniProtKB-KW"/>
</dbReference>
<keyword evidence="7 10" id="KW-0411">Iron-sulfur</keyword>
<name>A0AA48GZA0_9BACT</name>